<keyword evidence="3" id="KW-1185">Reference proteome</keyword>
<evidence type="ECO:0000313" key="2">
    <source>
        <dbReference type="EMBL" id="KAB1639710.1"/>
    </source>
</evidence>
<feature type="transmembrane region" description="Helical" evidence="1">
    <location>
        <begin position="20"/>
        <end position="41"/>
    </location>
</feature>
<organism evidence="2 3">
    <name type="scientific">Pseudoclavibacter terrae</name>
    <dbReference type="NCBI Taxonomy" id="1530195"/>
    <lineage>
        <taxon>Bacteria</taxon>
        <taxon>Bacillati</taxon>
        <taxon>Actinomycetota</taxon>
        <taxon>Actinomycetes</taxon>
        <taxon>Micrococcales</taxon>
        <taxon>Microbacteriaceae</taxon>
        <taxon>Pseudoclavibacter</taxon>
    </lineage>
</organism>
<dbReference type="AlphaFoldDB" id="A0A7J5B8R0"/>
<evidence type="ECO:0008006" key="4">
    <source>
        <dbReference type="Google" id="ProtNLM"/>
    </source>
</evidence>
<protein>
    <recommendedName>
        <fullName evidence="4">TadE family protein</fullName>
    </recommendedName>
</protein>
<dbReference type="Proteomes" id="UP000490386">
    <property type="component" value="Unassembled WGS sequence"/>
</dbReference>
<proteinExistence type="predicted"/>
<evidence type="ECO:0000313" key="3">
    <source>
        <dbReference type="Proteomes" id="UP000490386"/>
    </source>
</evidence>
<name>A0A7J5B8R0_9MICO</name>
<evidence type="ECO:0000256" key="1">
    <source>
        <dbReference type="SAM" id="Phobius"/>
    </source>
</evidence>
<dbReference type="OrthoDB" id="5118919at2"/>
<reference evidence="2 3" key="1">
    <citation type="submission" date="2019-09" db="EMBL/GenBank/DDBJ databases">
        <title>Phylogeny of genus Pseudoclavibacter and closely related genus.</title>
        <authorList>
            <person name="Li Y."/>
        </authorList>
    </citation>
    <scope>NUCLEOTIDE SEQUENCE [LARGE SCALE GENOMIC DNA]</scope>
    <source>
        <strain evidence="2 3">THG-MD12</strain>
    </source>
</reference>
<gene>
    <name evidence="2" type="ORF">F8O03_05165</name>
</gene>
<keyword evidence="1" id="KW-1133">Transmembrane helix</keyword>
<keyword evidence="1" id="KW-0812">Transmembrane</keyword>
<accession>A0A7J5B8R0</accession>
<dbReference type="RefSeq" id="WP_151422881.1">
    <property type="nucleotide sequence ID" value="NZ_WBJX01000001.1"/>
</dbReference>
<sequence length="154" mass="15824">MRHRRRWTLRDDRGSASLEFLTLGTLLIVPLAYLMLTLSALQGASIAGESAARSAARLLASDPESVETQALAAAAINLAAADHGFEAEAVEQLVACDSPADTCQDAGAVVTVTVTVTIDVPLPFAPNLTGGAAPLSIPTSATSSFAVTRFGLST</sequence>
<comment type="caution">
    <text evidence="2">The sequence shown here is derived from an EMBL/GenBank/DDBJ whole genome shotgun (WGS) entry which is preliminary data.</text>
</comment>
<keyword evidence="1" id="KW-0472">Membrane</keyword>
<dbReference type="EMBL" id="WBJX01000001">
    <property type="protein sequence ID" value="KAB1639710.1"/>
    <property type="molecule type" value="Genomic_DNA"/>
</dbReference>